<evidence type="ECO:0000256" key="1">
    <source>
        <dbReference type="ARBA" id="ARBA00004442"/>
    </source>
</evidence>
<dbReference type="PANTHER" id="PTHR30329">
    <property type="entry name" value="STATOR ELEMENT OF FLAGELLAR MOTOR COMPLEX"/>
    <property type="match status" value="1"/>
</dbReference>
<dbReference type="SUPFAM" id="SSF103088">
    <property type="entry name" value="OmpA-like"/>
    <property type="match status" value="1"/>
</dbReference>
<evidence type="ECO:0000313" key="8">
    <source>
        <dbReference type="Proteomes" id="UP000807785"/>
    </source>
</evidence>
<organism evidence="7 8">
    <name type="scientific">Candidatus Methylophosphatis roskildensis</name>
    <dbReference type="NCBI Taxonomy" id="2899263"/>
    <lineage>
        <taxon>Bacteria</taxon>
        <taxon>Pseudomonadati</taxon>
        <taxon>Pseudomonadota</taxon>
        <taxon>Betaproteobacteria</taxon>
        <taxon>Nitrosomonadales</taxon>
        <taxon>Sterolibacteriaceae</taxon>
        <taxon>Candidatus Methylophosphatis</taxon>
    </lineage>
</organism>
<comment type="subcellular location">
    <subcellularLocation>
        <location evidence="1">Cell outer membrane</location>
    </subcellularLocation>
</comment>
<gene>
    <name evidence="7" type="ORF">IPH26_21695</name>
</gene>
<keyword evidence="3" id="KW-0998">Cell outer membrane</keyword>
<keyword evidence="5" id="KW-0732">Signal</keyword>
<dbReference type="PROSITE" id="PS51257">
    <property type="entry name" value="PROKAR_LIPOPROTEIN"/>
    <property type="match status" value="1"/>
</dbReference>
<dbReference type="InterPro" id="IPR006665">
    <property type="entry name" value="OmpA-like"/>
</dbReference>
<name>A0A9D7E768_9PROT</name>
<dbReference type="PRINTS" id="PR01021">
    <property type="entry name" value="OMPADOMAIN"/>
</dbReference>
<feature type="chain" id="PRO_5039557131" evidence="5">
    <location>
        <begin position="18"/>
        <end position="206"/>
    </location>
</feature>
<protein>
    <submittedName>
        <fullName evidence="7">OmpA family protein</fullName>
    </submittedName>
</protein>
<feature type="signal peptide" evidence="5">
    <location>
        <begin position="1"/>
        <end position="17"/>
    </location>
</feature>
<dbReference type="GO" id="GO:0009279">
    <property type="term" value="C:cell outer membrane"/>
    <property type="evidence" value="ECO:0007669"/>
    <property type="project" value="UniProtKB-SubCell"/>
</dbReference>
<dbReference type="CDD" id="cd07185">
    <property type="entry name" value="OmpA_C-like"/>
    <property type="match status" value="1"/>
</dbReference>
<dbReference type="PANTHER" id="PTHR30329:SF21">
    <property type="entry name" value="LIPOPROTEIN YIAD-RELATED"/>
    <property type="match status" value="1"/>
</dbReference>
<evidence type="ECO:0000256" key="2">
    <source>
        <dbReference type="ARBA" id="ARBA00023136"/>
    </source>
</evidence>
<evidence type="ECO:0000256" key="3">
    <source>
        <dbReference type="ARBA" id="ARBA00023237"/>
    </source>
</evidence>
<dbReference type="InterPro" id="IPR050330">
    <property type="entry name" value="Bact_OuterMem_StrucFunc"/>
</dbReference>
<evidence type="ECO:0000259" key="6">
    <source>
        <dbReference type="PROSITE" id="PS51123"/>
    </source>
</evidence>
<dbReference type="AlphaFoldDB" id="A0A9D7E768"/>
<dbReference type="InterPro" id="IPR036737">
    <property type="entry name" value="OmpA-like_sf"/>
</dbReference>
<sequence>MRRALILVLAMLTAACAGQRPFFQFTSKSAGRERITLLPGADGKVGKVIVSAGESRVTLDSAYATAEIRGGTVSKGEADQEASRARIEVALAALPRPPRKFTVFYQLDQSTLTPDSKQDLEAIRHYLANVIAPEVVVTGHADRLGPMAYNDELSLRRAKQIRQVLVEAGIPGDRIQVIARGEREPLIATPDNLSEPHNRRVEIKLR</sequence>
<keyword evidence="2 4" id="KW-0472">Membrane</keyword>
<dbReference type="EMBL" id="JADJEV010000005">
    <property type="protein sequence ID" value="MBK6975449.1"/>
    <property type="molecule type" value="Genomic_DNA"/>
</dbReference>
<dbReference type="PRINTS" id="PR01023">
    <property type="entry name" value="NAFLGMOTY"/>
</dbReference>
<evidence type="ECO:0000313" key="7">
    <source>
        <dbReference type="EMBL" id="MBK6975449.1"/>
    </source>
</evidence>
<evidence type="ECO:0000256" key="4">
    <source>
        <dbReference type="PROSITE-ProRule" id="PRU00473"/>
    </source>
</evidence>
<accession>A0A9D7E768</accession>
<evidence type="ECO:0000256" key="5">
    <source>
        <dbReference type="SAM" id="SignalP"/>
    </source>
</evidence>
<dbReference type="Proteomes" id="UP000807785">
    <property type="component" value="Unassembled WGS sequence"/>
</dbReference>
<dbReference type="Pfam" id="PF00691">
    <property type="entry name" value="OmpA"/>
    <property type="match status" value="1"/>
</dbReference>
<dbReference type="PROSITE" id="PS51123">
    <property type="entry name" value="OMPA_2"/>
    <property type="match status" value="1"/>
</dbReference>
<dbReference type="Gene3D" id="3.30.1330.60">
    <property type="entry name" value="OmpA-like domain"/>
    <property type="match status" value="1"/>
</dbReference>
<reference evidence="7" key="1">
    <citation type="submission" date="2020-10" db="EMBL/GenBank/DDBJ databases">
        <title>Connecting structure to function with the recovery of over 1000 high-quality activated sludge metagenome-assembled genomes encoding full-length rRNA genes using long-read sequencing.</title>
        <authorList>
            <person name="Singleton C.M."/>
            <person name="Petriglieri F."/>
            <person name="Kristensen J.M."/>
            <person name="Kirkegaard R.H."/>
            <person name="Michaelsen T.Y."/>
            <person name="Andersen M.H."/>
            <person name="Karst S.M."/>
            <person name="Dueholm M.S."/>
            <person name="Nielsen P.H."/>
            <person name="Albertsen M."/>
        </authorList>
    </citation>
    <scope>NUCLEOTIDE SEQUENCE</scope>
    <source>
        <strain evidence="7">Bjer_18-Q3-R1-45_BAT3C.347</strain>
    </source>
</reference>
<proteinExistence type="predicted"/>
<comment type="caution">
    <text evidence="7">The sequence shown here is derived from an EMBL/GenBank/DDBJ whole genome shotgun (WGS) entry which is preliminary data.</text>
</comment>
<feature type="domain" description="OmpA-like" evidence="6">
    <location>
        <begin position="92"/>
        <end position="206"/>
    </location>
</feature>
<dbReference type="InterPro" id="IPR006664">
    <property type="entry name" value="OMP_bac"/>
</dbReference>